<dbReference type="EMBL" id="UZAN01046655">
    <property type="protein sequence ID" value="VDP84428.1"/>
    <property type="molecule type" value="Genomic_DNA"/>
</dbReference>
<gene>
    <name evidence="12" type="ORF">ECPE_LOCUS8924</name>
</gene>
<comment type="similarity">
    <text evidence="3">Belongs to the metallophosphoesterase superfamily. MPPE1 family.</text>
</comment>
<dbReference type="OrthoDB" id="37597at2759"/>
<evidence type="ECO:0000256" key="9">
    <source>
        <dbReference type="ARBA" id="ARBA00023211"/>
    </source>
</evidence>
<dbReference type="GO" id="GO:0016020">
    <property type="term" value="C:membrane"/>
    <property type="evidence" value="ECO:0007669"/>
    <property type="project" value="UniProtKB-SubCell"/>
</dbReference>
<reference evidence="12 13" key="2">
    <citation type="submission" date="2018-11" db="EMBL/GenBank/DDBJ databases">
        <authorList>
            <consortium name="Pathogen Informatics"/>
        </authorList>
    </citation>
    <scope>NUCLEOTIDE SEQUENCE [LARGE SCALE GENOMIC DNA]</scope>
    <source>
        <strain evidence="12 13">Egypt</strain>
    </source>
</reference>
<evidence type="ECO:0000313" key="13">
    <source>
        <dbReference type="Proteomes" id="UP000272942"/>
    </source>
</evidence>
<dbReference type="PANTHER" id="PTHR13315:SF0">
    <property type="entry name" value="METALLOPHOSPHOESTERASE 1"/>
    <property type="match status" value="1"/>
</dbReference>
<dbReference type="InterPro" id="IPR004843">
    <property type="entry name" value="Calcineurin-like_PHP"/>
</dbReference>
<feature type="domain" description="Calcineurin-like phosphoesterase" evidence="11">
    <location>
        <begin position="54"/>
        <end position="315"/>
    </location>
</feature>
<reference evidence="14" key="1">
    <citation type="submission" date="2016-06" db="UniProtKB">
        <authorList>
            <consortium name="WormBaseParasite"/>
        </authorList>
    </citation>
    <scope>IDENTIFICATION</scope>
</reference>
<evidence type="ECO:0000256" key="6">
    <source>
        <dbReference type="ARBA" id="ARBA00022801"/>
    </source>
</evidence>
<dbReference type="GO" id="GO:0046872">
    <property type="term" value="F:metal ion binding"/>
    <property type="evidence" value="ECO:0007669"/>
    <property type="project" value="UniProtKB-KW"/>
</dbReference>
<dbReference type="AlphaFoldDB" id="A0A183APN9"/>
<protein>
    <submittedName>
        <fullName evidence="14">Metallophos domain-containing protein</fullName>
    </submittedName>
</protein>
<keyword evidence="7 10" id="KW-1133">Transmembrane helix</keyword>
<keyword evidence="6" id="KW-0378">Hydrolase</keyword>
<keyword evidence="13" id="KW-1185">Reference proteome</keyword>
<dbReference type="PANTHER" id="PTHR13315">
    <property type="entry name" value="METALLO PHOSPHOESTERASE RELATED"/>
    <property type="match status" value="1"/>
</dbReference>
<evidence type="ECO:0000313" key="12">
    <source>
        <dbReference type="EMBL" id="VDP84428.1"/>
    </source>
</evidence>
<proteinExistence type="inferred from homology"/>
<accession>A0A183APN9</accession>
<evidence type="ECO:0000256" key="3">
    <source>
        <dbReference type="ARBA" id="ARBA00008895"/>
    </source>
</evidence>
<evidence type="ECO:0000259" key="11">
    <source>
        <dbReference type="Pfam" id="PF00149"/>
    </source>
</evidence>
<dbReference type="InterPro" id="IPR029052">
    <property type="entry name" value="Metallo-depent_PP-like"/>
</dbReference>
<dbReference type="Proteomes" id="UP000272942">
    <property type="component" value="Unassembled WGS sequence"/>
</dbReference>
<name>A0A183APN9_9TREM</name>
<evidence type="ECO:0000256" key="2">
    <source>
        <dbReference type="ARBA" id="ARBA00004141"/>
    </source>
</evidence>
<feature type="transmembrane region" description="Helical" evidence="10">
    <location>
        <begin position="12"/>
        <end position="35"/>
    </location>
</feature>
<dbReference type="Pfam" id="PF00149">
    <property type="entry name" value="Metallophos"/>
    <property type="match status" value="1"/>
</dbReference>
<evidence type="ECO:0000256" key="5">
    <source>
        <dbReference type="ARBA" id="ARBA00022723"/>
    </source>
</evidence>
<evidence type="ECO:0000313" key="14">
    <source>
        <dbReference type="WBParaSite" id="ECPE_0000895201-mRNA-1"/>
    </source>
</evidence>
<evidence type="ECO:0000256" key="8">
    <source>
        <dbReference type="ARBA" id="ARBA00023136"/>
    </source>
</evidence>
<dbReference type="SUPFAM" id="SSF56300">
    <property type="entry name" value="Metallo-dependent phosphatases"/>
    <property type="match status" value="1"/>
</dbReference>
<evidence type="ECO:0000256" key="1">
    <source>
        <dbReference type="ARBA" id="ARBA00001936"/>
    </source>
</evidence>
<keyword evidence="5" id="KW-0479">Metal-binding</keyword>
<keyword evidence="9" id="KW-0464">Manganese</keyword>
<dbReference type="InterPro" id="IPR033308">
    <property type="entry name" value="PGAP5/Cdc1/Ted1"/>
</dbReference>
<evidence type="ECO:0000256" key="10">
    <source>
        <dbReference type="SAM" id="Phobius"/>
    </source>
</evidence>
<keyword evidence="8 10" id="KW-0472">Membrane</keyword>
<sequence length="367" mass="42998">MFRSRPKRYTRRMITVALSFVFLILFCEFFIYYILIIQCFWPTLNDHEAGRTKLKVMVLADPHLVGVYRGHPFDRIRRDWEMARAFHAAINIHAPDVVLILGDLFDEGLWSNDEEFDKQLTRYRRIFAYDRTKTVLKNVVGNHDIGFHYAIHPYLDWRFRKQLTASADSTAVSLWVYARIPFVLANSMAFEGDQCHLCTEAMKNVHDIGKRLRNVSVTYPAAHSSIIPTDRVPTFMAADSEKEQLDEYSRPILLLHFPLYRKDETDCSPDAWDAMPTKDRSKPYRPKWDCLSEEATNELLRQLRPRLVLSGHSHYSCVRHHRIPDEPNTLVPEWTVASFSWRNLPNPSFLMVCFPVYPTQPSFNQRG</sequence>
<dbReference type="GO" id="GO:0006506">
    <property type="term" value="P:GPI anchor biosynthetic process"/>
    <property type="evidence" value="ECO:0007669"/>
    <property type="project" value="InterPro"/>
</dbReference>
<evidence type="ECO:0000256" key="7">
    <source>
        <dbReference type="ARBA" id="ARBA00022989"/>
    </source>
</evidence>
<dbReference type="Gene3D" id="3.60.21.10">
    <property type="match status" value="1"/>
</dbReference>
<organism evidence="14">
    <name type="scientific">Echinostoma caproni</name>
    <dbReference type="NCBI Taxonomy" id="27848"/>
    <lineage>
        <taxon>Eukaryota</taxon>
        <taxon>Metazoa</taxon>
        <taxon>Spiralia</taxon>
        <taxon>Lophotrochozoa</taxon>
        <taxon>Platyhelminthes</taxon>
        <taxon>Trematoda</taxon>
        <taxon>Digenea</taxon>
        <taxon>Plagiorchiida</taxon>
        <taxon>Echinostomata</taxon>
        <taxon>Echinostomatoidea</taxon>
        <taxon>Echinostomatidae</taxon>
        <taxon>Echinostoma</taxon>
    </lineage>
</organism>
<evidence type="ECO:0000256" key="4">
    <source>
        <dbReference type="ARBA" id="ARBA00022692"/>
    </source>
</evidence>
<dbReference type="GO" id="GO:0016787">
    <property type="term" value="F:hydrolase activity"/>
    <property type="evidence" value="ECO:0007669"/>
    <property type="project" value="UniProtKB-KW"/>
</dbReference>
<comment type="cofactor">
    <cofactor evidence="1">
        <name>Mn(2+)</name>
        <dbReference type="ChEBI" id="CHEBI:29035"/>
    </cofactor>
</comment>
<dbReference type="WBParaSite" id="ECPE_0000895201-mRNA-1">
    <property type="protein sequence ID" value="ECPE_0000895201-mRNA-1"/>
    <property type="gene ID" value="ECPE_0000895201"/>
</dbReference>
<comment type="subcellular location">
    <subcellularLocation>
        <location evidence="2">Membrane</location>
        <topology evidence="2">Multi-pass membrane protein</topology>
    </subcellularLocation>
</comment>
<keyword evidence="4 10" id="KW-0812">Transmembrane</keyword>